<accession>A0A0L0FR76</accession>
<dbReference type="GeneID" id="25909581"/>
<evidence type="ECO:0000313" key="2">
    <source>
        <dbReference type="Proteomes" id="UP000054560"/>
    </source>
</evidence>
<sequence length="291" mass="32389">MPPSPHHTIKPTFLGKYLAETFAEKGYKTHLADRIPFTESTAGHIQRARAKDLMDKLGKSVTVGDTCGISKGFGDEFSTVTNINRQVSCIQFVLDQMMERPTLRLVIVSSMAMGMSVERDAASSGLIEMYSGLAFAYHEEYGIKISLVHTTAELFGAWEHPQMPVSQWTKALELQSDTLSEVTGHGLMYVGDAANAIHSCMIHSRDWDVWEVRAGAHSYTDVWETLAKYYQGNPESREKLPADLAREKRDRVKFGAVKDRERDSLGTKLHLLPHTYVTNAHSSMLSGASPP</sequence>
<name>A0A0L0FR76_9EUKA</name>
<organism evidence="1 2">
    <name type="scientific">Sphaeroforma arctica JP610</name>
    <dbReference type="NCBI Taxonomy" id="667725"/>
    <lineage>
        <taxon>Eukaryota</taxon>
        <taxon>Ichthyosporea</taxon>
        <taxon>Ichthyophonida</taxon>
        <taxon>Sphaeroforma</taxon>
    </lineage>
</organism>
<dbReference type="SUPFAM" id="SSF51735">
    <property type="entry name" value="NAD(P)-binding Rossmann-fold domains"/>
    <property type="match status" value="1"/>
</dbReference>
<keyword evidence="2" id="KW-1185">Reference proteome</keyword>
<proteinExistence type="predicted"/>
<evidence type="ECO:0008006" key="3">
    <source>
        <dbReference type="Google" id="ProtNLM"/>
    </source>
</evidence>
<gene>
    <name evidence="1" type="ORF">SARC_09077</name>
</gene>
<dbReference type="Proteomes" id="UP000054560">
    <property type="component" value="Unassembled WGS sequence"/>
</dbReference>
<dbReference type="RefSeq" id="XP_014152405.1">
    <property type="nucleotide sequence ID" value="XM_014296930.1"/>
</dbReference>
<protein>
    <recommendedName>
        <fullName evidence="3">NAD(P)-binding domain-containing protein</fullName>
    </recommendedName>
</protein>
<reference evidence="1 2" key="1">
    <citation type="submission" date="2011-02" db="EMBL/GenBank/DDBJ databases">
        <title>The Genome Sequence of Sphaeroforma arctica JP610.</title>
        <authorList>
            <consortium name="The Broad Institute Genome Sequencing Platform"/>
            <person name="Russ C."/>
            <person name="Cuomo C."/>
            <person name="Young S.K."/>
            <person name="Zeng Q."/>
            <person name="Gargeya S."/>
            <person name="Alvarado L."/>
            <person name="Berlin A."/>
            <person name="Chapman S.B."/>
            <person name="Chen Z."/>
            <person name="Freedman E."/>
            <person name="Gellesch M."/>
            <person name="Goldberg J."/>
            <person name="Griggs A."/>
            <person name="Gujja S."/>
            <person name="Heilman E."/>
            <person name="Heiman D."/>
            <person name="Howarth C."/>
            <person name="Mehta T."/>
            <person name="Neiman D."/>
            <person name="Pearson M."/>
            <person name="Roberts A."/>
            <person name="Saif S."/>
            <person name="Shea T."/>
            <person name="Shenoy N."/>
            <person name="Sisk P."/>
            <person name="Stolte C."/>
            <person name="Sykes S."/>
            <person name="White J."/>
            <person name="Yandava C."/>
            <person name="Burger G."/>
            <person name="Gray M.W."/>
            <person name="Holland P.W.H."/>
            <person name="King N."/>
            <person name="Lang F.B.F."/>
            <person name="Roger A.J."/>
            <person name="Ruiz-Trillo I."/>
            <person name="Haas B."/>
            <person name="Nusbaum C."/>
            <person name="Birren B."/>
        </authorList>
    </citation>
    <scope>NUCLEOTIDE SEQUENCE [LARGE SCALE GENOMIC DNA]</scope>
    <source>
        <strain evidence="1 2">JP610</strain>
    </source>
</reference>
<evidence type="ECO:0000313" key="1">
    <source>
        <dbReference type="EMBL" id="KNC78503.1"/>
    </source>
</evidence>
<dbReference type="EMBL" id="KQ242478">
    <property type="protein sequence ID" value="KNC78503.1"/>
    <property type="molecule type" value="Genomic_DNA"/>
</dbReference>
<dbReference type="InterPro" id="IPR036291">
    <property type="entry name" value="NAD(P)-bd_dom_sf"/>
</dbReference>
<dbReference type="AlphaFoldDB" id="A0A0L0FR76"/>
<feature type="non-terminal residue" evidence="1">
    <location>
        <position position="291"/>
    </location>
</feature>